<evidence type="ECO:0000259" key="1">
    <source>
        <dbReference type="PROSITE" id="PS50404"/>
    </source>
</evidence>
<protein>
    <recommendedName>
        <fullName evidence="1">GST N-terminal domain-containing protein</fullName>
    </recommendedName>
</protein>
<accession>A0A6A5VPM0</accession>
<sequence>MPPSTNLPVLLFGYDSSPFTNKVRLALRLKQIHFSYIPVPSMLPRPLLTTTFALPYRKIPILLIGKDLYCDTSLILEALEHFFPPTHGFPSLHPPIPGWNYAGLARGIASFWLDRPFFRITTGLIPPSVWRSHFGTDRAQLIGHALDPDKLAAKIPANLSALDAQLALLELSVSQGEGKWVFPTKEPGLVDIAVYYQLKWGVDIASGKGVYNLSGGRVGEAREGGTEVVFNERRYPGLWKWFKRFEESIGRLSDRESVVEEGDVRWKYAIRSLSQQKGLGLVPTTVGKNGVLDEKRGLVPGTVVSVVPDDTGRGNPTIGRLMDAGVEEVIIKPIERGEVDVDIHFPRVGFVIKVMQSSKL</sequence>
<reference evidence="2" key="1">
    <citation type="journal article" date="2020" name="Stud. Mycol.">
        <title>101 Dothideomycetes genomes: a test case for predicting lifestyles and emergence of pathogens.</title>
        <authorList>
            <person name="Haridas S."/>
            <person name="Albert R."/>
            <person name="Binder M."/>
            <person name="Bloem J."/>
            <person name="Labutti K."/>
            <person name="Salamov A."/>
            <person name="Andreopoulos B."/>
            <person name="Baker S."/>
            <person name="Barry K."/>
            <person name="Bills G."/>
            <person name="Bluhm B."/>
            <person name="Cannon C."/>
            <person name="Castanera R."/>
            <person name="Culley D."/>
            <person name="Daum C."/>
            <person name="Ezra D."/>
            <person name="Gonzalez J."/>
            <person name="Henrissat B."/>
            <person name="Kuo A."/>
            <person name="Liang C."/>
            <person name="Lipzen A."/>
            <person name="Lutzoni F."/>
            <person name="Magnuson J."/>
            <person name="Mondo S."/>
            <person name="Nolan M."/>
            <person name="Ohm R."/>
            <person name="Pangilinan J."/>
            <person name="Park H.-J."/>
            <person name="Ramirez L."/>
            <person name="Alfaro M."/>
            <person name="Sun H."/>
            <person name="Tritt A."/>
            <person name="Yoshinaga Y."/>
            <person name="Zwiers L.-H."/>
            <person name="Turgeon B."/>
            <person name="Goodwin S."/>
            <person name="Spatafora J."/>
            <person name="Crous P."/>
            <person name="Grigoriev I."/>
        </authorList>
    </citation>
    <scope>NUCLEOTIDE SEQUENCE</scope>
    <source>
        <strain evidence="2">CBS 107.79</strain>
    </source>
</reference>
<dbReference type="EMBL" id="ML976658">
    <property type="protein sequence ID" value="KAF1979284.1"/>
    <property type="molecule type" value="Genomic_DNA"/>
</dbReference>
<dbReference type="Proteomes" id="UP000800036">
    <property type="component" value="Unassembled WGS sequence"/>
</dbReference>
<dbReference type="Gene3D" id="3.40.30.110">
    <property type="match status" value="2"/>
</dbReference>
<dbReference type="Pfam" id="PF25907">
    <property type="entry name" value="DUF7962"/>
    <property type="match status" value="1"/>
</dbReference>
<evidence type="ECO:0000313" key="3">
    <source>
        <dbReference type="Proteomes" id="UP000800036"/>
    </source>
</evidence>
<dbReference type="AlphaFoldDB" id="A0A6A5VPM0"/>
<evidence type="ECO:0000313" key="2">
    <source>
        <dbReference type="EMBL" id="KAF1979284.1"/>
    </source>
</evidence>
<keyword evidence="3" id="KW-1185">Reference proteome</keyword>
<organism evidence="2 3">
    <name type="scientific">Bimuria novae-zelandiae CBS 107.79</name>
    <dbReference type="NCBI Taxonomy" id="1447943"/>
    <lineage>
        <taxon>Eukaryota</taxon>
        <taxon>Fungi</taxon>
        <taxon>Dikarya</taxon>
        <taxon>Ascomycota</taxon>
        <taxon>Pezizomycotina</taxon>
        <taxon>Dothideomycetes</taxon>
        <taxon>Pleosporomycetidae</taxon>
        <taxon>Pleosporales</taxon>
        <taxon>Massarineae</taxon>
        <taxon>Didymosphaeriaceae</taxon>
        <taxon>Bimuria</taxon>
    </lineage>
</organism>
<gene>
    <name evidence="2" type="ORF">BU23DRAFT_586552</name>
</gene>
<name>A0A6A5VPM0_9PLEO</name>
<feature type="domain" description="GST N-terminal" evidence="1">
    <location>
        <begin position="7"/>
        <end position="87"/>
    </location>
</feature>
<dbReference type="SUPFAM" id="SSF52833">
    <property type="entry name" value="Thioredoxin-like"/>
    <property type="match status" value="1"/>
</dbReference>
<dbReference type="OrthoDB" id="202840at2759"/>
<dbReference type="InterPro" id="IPR058268">
    <property type="entry name" value="DUF7962"/>
</dbReference>
<dbReference type="Pfam" id="PF13417">
    <property type="entry name" value="GST_N_3"/>
    <property type="match status" value="1"/>
</dbReference>
<dbReference type="InterPro" id="IPR004045">
    <property type="entry name" value="Glutathione_S-Trfase_N"/>
</dbReference>
<dbReference type="InterPro" id="IPR036249">
    <property type="entry name" value="Thioredoxin-like_sf"/>
</dbReference>
<proteinExistence type="predicted"/>
<dbReference type="PROSITE" id="PS50404">
    <property type="entry name" value="GST_NTER"/>
    <property type="match status" value="1"/>
</dbReference>